<dbReference type="AlphaFoldDB" id="A0A845I2S3"/>
<dbReference type="InterPro" id="IPR011010">
    <property type="entry name" value="DNA_brk_join_enz"/>
</dbReference>
<dbReference type="Gene3D" id="1.10.443.10">
    <property type="entry name" value="Intergrase catalytic core"/>
    <property type="match status" value="1"/>
</dbReference>
<dbReference type="GO" id="GO:0015074">
    <property type="term" value="P:DNA integration"/>
    <property type="evidence" value="ECO:0007669"/>
    <property type="project" value="UniProtKB-KW"/>
</dbReference>
<dbReference type="PANTHER" id="PTHR30349">
    <property type="entry name" value="PHAGE INTEGRASE-RELATED"/>
    <property type="match status" value="1"/>
</dbReference>
<dbReference type="InterPro" id="IPR013762">
    <property type="entry name" value="Integrase-like_cat_sf"/>
</dbReference>
<dbReference type="CDD" id="cd00397">
    <property type="entry name" value="DNA_BRE_C"/>
    <property type="match status" value="1"/>
</dbReference>
<evidence type="ECO:0000313" key="5">
    <source>
        <dbReference type="Proteomes" id="UP000444316"/>
    </source>
</evidence>
<dbReference type="InterPro" id="IPR050090">
    <property type="entry name" value="Tyrosine_recombinase_XerCD"/>
</dbReference>
<comment type="caution">
    <text evidence="4">The sequence shown here is derived from an EMBL/GenBank/DDBJ whole genome shotgun (WGS) entry which is preliminary data.</text>
</comment>
<keyword evidence="1" id="KW-0229">DNA integration</keyword>
<dbReference type="PROSITE" id="PS51898">
    <property type="entry name" value="TYR_RECOMBINASE"/>
    <property type="match status" value="1"/>
</dbReference>
<dbReference type="SUPFAM" id="SSF56349">
    <property type="entry name" value="DNA breaking-rejoining enzymes"/>
    <property type="match status" value="1"/>
</dbReference>
<gene>
    <name evidence="4" type="ORF">GTP23_21340</name>
</gene>
<feature type="domain" description="Tyr recombinase" evidence="3">
    <location>
        <begin position="125"/>
        <end position="343"/>
    </location>
</feature>
<dbReference type="EMBL" id="WWCL01000006">
    <property type="protein sequence ID" value="MYN47593.1"/>
    <property type="molecule type" value="Genomic_DNA"/>
</dbReference>
<evidence type="ECO:0000256" key="1">
    <source>
        <dbReference type="ARBA" id="ARBA00022908"/>
    </source>
</evidence>
<protein>
    <submittedName>
        <fullName evidence="4">Tyrosine-type recombinase/integrase</fullName>
    </submittedName>
</protein>
<organism evidence="4 5">
    <name type="scientific">Duganella fentianensis</name>
    <dbReference type="NCBI Taxonomy" id="2692177"/>
    <lineage>
        <taxon>Bacteria</taxon>
        <taxon>Pseudomonadati</taxon>
        <taxon>Pseudomonadota</taxon>
        <taxon>Betaproteobacteria</taxon>
        <taxon>Burkholderiales</taxon>
        <taxon>Oxalobacteraceae</taxon>
        <taxon>Telluria group</taxon>
        <taxon>Duganella</taxon>
    </lineage>
</organism>
<dbReference type="Proteomes" id="UP000444316">
    <property type="component" value="Unassembled WGS sequence"/>
</dbReference>
<name>A0A845I2S3_9BURK</name>
<keyword evidence="5" id="KW-1185">Reference proteome</keyword>
<accession>A0A845I2S3</accession>
<dbReference type="GO" id="GO:0003677">
    <property type="term" value="F:DNA binding"/>
    <property type="evidence" value="ECO:0007669"/>
    <property type="project" value="InterPro"/>
</dbReference>
<dbReference type="Pfam" id="PF00589">
    <property type="entry name" value="Phage_integrase"/>
    <property type="match status" value="1"/>
</dbReference>
<proteinExistence type="predicted"/>
<evidence type="ECO:0000313" key="4">
    <source>
        <dbReference type="EMBL" id="MYN47593.1"/>
    </source>
</evidence>
<keyword evidence="2" id="KW-0233">DNA recombination</keyword>
<reference evidence="4" key="1">
    <citation type="submission" date="2019-12" db="EMBL/GenBank/DDBJ databases">
        <title>Novel species isolated from a subtropical stream in China.</title>
        <authorList>
            <person name="Lu H."/>
        </authorList>
    </citation>
    <scope>NUCLEOTIDE SEQUENCE [LARGE SCALE GENOMIC DNA]</scope>
    <source>
        <strain evidence="4">FT93W</strain>
    </source>
</reference>
<dbReference type="PANTHER" id="PTHR30349:SF64">
    <property type="entry name" value="PROPHAGE INTEGRASE INTD-RELATED"/>
    <property type="match status" value="1"/>
</dbReference>
<dbReference type="InterPro" id="IPR002104">
    <property type="entry name" value="Integrase_catalytic"/>
</dbReference>
<evidence type="ECO:0000256" key="2">
    <source>
        <dbReference type="ARBA" id="ARBA00023172"/>
    </source>
</evidence>
<evidence type="ECO:0000259" key="3">
    <source>
        <dbReference type="PROSITE" id="PS51898"/>
    </source>
</evidence>
<sequence length="357" mass="40415">MMVLYIILDKLDVHLPDRLESGQLLTLVEVEELANKCKFTLQELSPDTDSKVFHLHQKTSETVDPLTAGMRLRSIRSYLDWLTKDTLLRIGPTHPRFAGLRAISDIVLGAIDARTPGGGGRNTVEAREGIPSAALERLIEVIHPHSSENPWKNAHAQLRNYLILRWLLSLGIRRGELLTLKVSDINFQTNEVLIPRRADDPADLRAQQPRTKTNDRLLALDEDLAELTRRYVMKNRRAIKGARKHEFLWVANGSGAPLSLSGFHKIFITLRERVPDLPKSLSAHVMRHTWNDVFSAEMDLAGVSEAEEHKMRTRLMGWSDTSSMASVYTRRHIRKKAKDASLALQAKLRLGEKNNGI</sequence>
<dbReference type="GO" id="GO:0006310">
    <property type="term" value="P:DNA recombination"/>
    <property type="evidence" value="ECO:0007669"/>
    <property type="project" value="UniProtKB-KW"/>
</dbReference>